<keyword evidence="2" id="KW-1185">Reference proteome</keyword>
<evidence type="ECO:0000313" key="2">
    <source>
        <dbReference type="Proteomes" id="UP000004956"/>
    </source>
</evidence>
<dbReference type="RefSeq" id="WP_008542159.1">
    <property type="nucleotide sequence ID" value="NZ_JH604955.1"/>
</dbReference>
<reference evidence="1 2" key="1">
    <citation type="submission" date="2011-11" db="EMBL/GenBank/DDBJ databases">
        <authorList>
            <person name="Weinstock G."/>
            <person name="Sodergren E."/>
            <person name="Clifton S."/>
            <person name="Fulton L."/>
            <person name="Fulton B."/>
            <person name="Courtney L."/>
            <person name="Fronick C."/>
            <person name="Harrison M."/>
            <person name="Strong C."/>
            <person name="Farmer C."/>
            <person name="Delahaunty K."/>
            <person name="Markovic C."/>
            <person name="Hall O."/>
            <person name="Minx P."/>
            <person name="Tomlinson C."/>
            <person name="Mitreva M."/>
            <person name="Hou S."/>
            <person name="Chen J."/>
            <person name="Wollam A."/>
            <person name="Pepin K.H."/>
            <person name="Johnson M."/>
            <person name="Bhonagiri V."/>
            <person name="Zhang X."/>
            <person name="Suruliraj S."/>
            <person name="Warren W."/>
            <person name="Chinwalla A."/>
            <person name="Mardis E.R."/>
            <person name="Wilson R.K."/>
        </authorList>
    </citation>
    <scope>NUCLEOTIDE SEQUENCE [LARGE SCALE GENOMIC DNA]</scope>
    <source>
        <strain evidence="1 2">YIT 11816</strain>
    </source>
</reference>
<protein>
    <submittedName>
        <fullName evidence="1">Uncharacterized protein</fullName>
    </submittedName>
</protein>
<gene>
    <name evidence="1" type="ORF">HMPREF9440_01275</name>
</gene>
<proteinExistence type="predicted"/>
<dbReference type="HOGENOM" id="CLU_1639098_0_0_4"/>
<dbReference type="EMBL" id="AFBQ01000176">
    <property type="protein sequence ID" value="EHY31344.1"/>
    <property type="molecule type" value="Genomic_DNA"/>
</dbReference>
<dbReference type="Proteomes" id="UP000004956">
    <property type="component" value="Unassembled WGS sequence"/>
</dbReference>
<dbReference type="AlphaFoldDB" id="H3KEW0"/>
<comment type="caution">
    <text evidence="1">The sequence shown here is derived from an EMBL/GenBank/DDBJ whole genome shotgun (WGS) entry which is preliminary data.</text>
</comment>
<sequence length="162" mass="17840">MMICIDRVESLAGCLGTGENDHRAVLNAMTAVLRRQKSVGWAFFGNLRSQPLFDEEGSFHGAVVHTALTPISGEEWTRHLVARLAAKGKSISPVLAGRIADLNEGNPVSIALFVRHLALVSPEVVEEHDLLEAEKFLRTALSRSWSDRLASLTRRQMNLLQA</sequence>
<accession>H3KEW0</accession>
<name>H3KEW0_9BURK</name>
<organism evidence="1 2">
    <name type="scientific">Sutterella parvirubra YIT 11816</name>
    <dbReference type="NCBI Taxonomy" id="762967"/>
    <lineage>
        <taxon>Bacteria</taxon>
        <taxon>Pseudomonadati</taxon>
        <taxon>Pseudomonadota</taxon>
        <taxon>Betaproteobacteria</taxon>
        <taxon>Burkholderiales</taxon>
        <taxon>Sutterellaceae</taxon>
        <taxon>Sutterella</taxon>
    </lineage>
</organism>
<evidence type="ECO:0000313" key="1">
    <source>
        <dbReference type="EMBL" id="EHY31344.1"/>
    </source>
</evidence>
<feature type="non-terminal residue" evidence="1">
    <location>
        <position position="162"/>
    </location>
</feature>